<reference evidence="1 2" key="1">
    <citation type="submission" date="2019-06" db="EMBL/GenBank/DDBJ databases">
        <title>Sorghum-associated microbial communities from plants grown in Nebraska, USA.</title>
        <authorList>
            <person name="Schachtman D."/>
        </authorList>
    </citation>
    <scope>NUCLEOTIDE SEQUENCE [LARGE SCALE GENOMIC DNA]</scope>
    <source>
        <strain evidence="1 2">2482</strain>
    </source>
</reference>
<name>A0A561CDE4_9BACI</name>
<comment type="caution">
    <text evidence="1">The sequence shown here is derived from an EMBL/GenBank/DDBJ whole genome shotgun (WGS) entry which is preliminary data.</text>
</comment>
<gene>
    <name evidence="1" type="ORF">FB550_12818</name>
</gene>
<dbReference type="Proteomes" id="UP000319671">
    <property type="component" value="Unassembled WGS sequence"/>
</dbReference>
<dbReference type="Pfam" id="PF17340">
    <property type="entry name" value="DUF5370"/>
    <property type="match status" value="1"/>
</dbReference>
<dbReference type="AlphaFoldDB" id="A0A561CDE4"/>
<sequence length="92" mass="10824">MSCTILFLLLKDDIIVFSKYYKKMQKGISMGAIERSGYRFVPEYSVIQQNGAIHVYNRESFIEEIQFQFSGKYPELDQIEELVDAYCNKHNI</sequence>
<proteinExistence type="predicted"/>
<dbReference type="EMBL" id="VIVN01000028">
    <property type="protein sequence ID" value="TWD89166.1"/>
    <property type="molecule type" value="Genomic_DNA"/>
</dbReference>
<dbReference type="InterPro" id="IPR035314">
    <property type="entry name" value="DUF5370"/>
</dbReference>
<organism evidence="1 2">
    <name type="scientific">Neobacillus bataviensis</name>
    <dbReference type="NCBI Taxonomy" id="220685"/>
    <lineage>
        <taxon>Bacteria</taxon>
        <taxon>Bacillati</taxon>
        <taxon>Bacillota</taxon>
        <taxon>Bacilli</taxon>
        <taxon>Bacillales</taxon>
        <taxon>Bacillaceae</taxon>
        <taxon>Neobacillus</taxon>
    </lineage>
</organism>
<accession>A0A561CDE4</accession>
<evidence type="ECO:0000313" key="2">
    <source>
        <dbReference type="Proteomes" id="UP000319671"/>
    </source>
</evidence>
<evidence type="ECO:0000313" key="1">
    <source>
        <dbReference type="EMBL" id="TWD89166.1"/>
    </source>
</evidence>
<protein>
    <submittedName>
        <fullName evidence="1">Uncharacterized protein</fullName>
    </submittedName>
</protein>
<keyword evidence="2" id="KW-1185">Reference proteome</keyword>